<accession>A0A3S4Z8E5</accession>
<sequence>MNIQNIILWRKFFSGLAYAAMQSVFFIYLQFYKGFETSQIATAFSLLVFTSQAFSLFAGSWGDSFGRYPIMMLGCLLDALAYILLLTTKNYPLLLLATFFFGLGSTLFSTNARAFLLTNIQDTGDSYQLKTKAQGKFLKVSSLSAMVAPLLTIPFIFYRKAEWLIWISCSIEIIMLFVMFKTAPKTNECSNGQCERFKFGALKGILNEQFIFVHLLLFIPLGLGSAFYIIFPYIFTNLLDKPELVSVSFFVNNLIAVLLQSDFSRKLNLTVHKLICIAPILIILQIMPWFYALQWLSTITAFLYLVIFATITVYANTALSNMLVKLDNGKNQGLMFGSSKLILAITTLGVMNVLPYIFLI</sequence>
<evidence type="ECO:0000256" key="2">
    <source>
        <dbReference type="ARBA" id="ARBA00022989"/>
    </source>
</evidence>
<dbReference type="InterPro" id="IPR011701">
    <property type="entry name" value="MFS"/>
</dbReference>
<feature type="transmembrane region" description="Helical" evidence="4">
    <location>
        <begin position="137"/>
        <end position="157"/>
    </location>
</feature>
<keyword evidence="2 4" id="KW-1133">Transmembrane helix</keyword>
<feature type="transmembrane region" description="Helical" evidence="4">
    <location>
        <begin position="70"/>
        <end position="87"/>
    </location>
</feature>
<protein>
    <submittedName>
        <fullName evidence="5">Multidrug resistance protein MdtH</fullName>
    </submittedName>
</protein>
<dbReference type="PANTHER" id="PTHR23530">
    <property type="entry name" value="TRANSPORT PROTEIN-RELATED"/>
    <property type="match status" value="1"/>
</dbReference>
<proteinExistence type="predicted"/>
<evidence type="ECO:0000313" key="5">
    <source>
        <dbReference type="EMBL" id="VEI77827.1"/>
    </source>
</evidence>
<dbReference type="Proteomes" id="UP000271188">
    <property type="component" value="Chromosome"/>
</dbReference>
<gene>
    <name evidence="5" type="ORF">NCTC10643_01715</name>
</gene>
<feature type="transmembrane region" description="Helical" evidence="4">
    <location>
        <begin position="243"/>
        <end position="259"/>
    </location>
</feature>
<feature type="transmembrane region" description="Helical" evidence="4">
    <location>
        <begin position="271"/>
        <end position="293"/>
    </location>
</feature>
<dbReference type="EMBL" id="LR134495">
    <property type="protein sequence ID" value="VEI77827.1"/>
    <property type="molecule type" value="Genomic_DNA"/>
</dbReference>
<dbReference type="InterPro" id="IPR036259">
    <property type="entry name" value="MFS_trans_sf"/>
</dbReference>
<feature type="transmembrane region" description="Helical" evidence="4">
    <location>
        <begin position="299"/>
        <end position="320"/>
    </location>
</feature>
<dbReference type="RefSeq" id="WP_126302256.1">
    <property type="nucleotide sequence ID" value="NZ_LR134495.1"/>
</dbReference>
<keyword evidence="3 4" id="KW-0472">Membrane</keyword>
<feature type="transmembrane region" description="Helical" evidence="4">
    <location>
        <begin position="163"/>
        <end position="180"/>
    </location>
</feature>
<name>A0A3S4Z8E5_MANHA</name>
<evidence type="ECO:0000256" key="3">
    <source>
        <dbReference type="ARBA" id="ARBA00023136"/>
    </source>
</evidence>
<reference evidence="5" key="1">
    <citation type="submission" date="2018-12" db="EMBL/GenBank/DDBJ databases">
        <authorList>
            <consortium name="Pathogen Informatics"/>
        </authorList>
    </citation>
    <scope>NUCLEOTIDE SEQUENCE [LARGE SCALE GENOMIC DNA]</scope>
    <source>
        <strain evidence="5">NCTC10643</strain>
    </source>
</reference>
<feature type="transmembrane region" description="Helical" evidence="4">
    <location>
        <begin position="210"/>
        <end position="231"/>
    </location>
</feature>
<dbReference type="PANTHER" id="PTHR23530:SF1">
    <property type="entry name" value="PERMEASE, MAJOR FACILITATOR SUPERFAMILY-RELATED"/>
    <property type="match status" value="1"/>
</dbReference>
<feature type="transmembrane region" description="Helical" evidence="4">
    <location>
        <begin position="93"/>
        <end position="116"/>
    </location>
</feature>
<keyword evidence="1 4" id="KW-0812">Transmembrane</keyword>
<dbReference type="Gene3D" id="1.20.1250.20">
    <property type="entry name" value="MFS general substrate transporter like domains"/>
    <property type="match status" value="1"/>
</dbReference>
<evidence type="ECO:0000313" key="6">
    <source>
        <dbReference type="Proteomes" id="UP000271188"/>
    </source>
</evidence>
<evidence type="ECO:0000256" key="4">
    <source>
        <dbReference type="SAM" id="Phobius"/>
    </source>
</evidence>
<organism evidence="5 6">
    <name type="scientific">Mannheimia haemolytica</name>
    <name type="common">Pasteurella haemolytica</name>
    <dbReference type="NCBI Taxonomy" id="75985"/>
    <lineage>
        <taxon>Bacteria</taxon>
        <taxon>Pseudomonadati</taxon>
        <taxon>Pseudomonadota</taxon>
        <taxon>Gammaproteobacteria</taxon>
        <taxon>Pasteurellales</taxon>
        <taxon>Pasteurellaceae</taxon>
        <taxon>Mannheimia</taxon>
    </lineage>
</organism>
<dbReference type="InterPro" id="IPR053160">
    <property type="entry name" value="MFS_DHA3_Transporter"/>
</dbReference>
<evidence type="ECO:0000256" key="1">
    <source>
        <dbReference type="ARBA" id="ARBA00022692"/>
    </source>
</evidence>
<feature type="transmembrane region" description="Helical" evidence="4">
    <location>
        <begin position="38"/>
        <end position="58"/>
    </location>
</feature>
<dbReference type="AlphaFoldDB" id="A0A3S4Z8E5"/>
<dbReference type="Pfam" id="PF07690">
    <property type="entry name" value="MFS_1"/>
    <property type="match status" value="1"/>
</dbReference>
<dbReference type="SUPFAM" id="SSF103473">
    <property type="entry name" value="MFS general substrate transporter"/>
    <property type="match status" value="1"/>
</dbReference>
<feature type="transmembrane region" description="Helical" evidence="4">
    <location>
        <begin position="341"/>
        <end position="359"/>
    </location>
</feature>
<feature type="transmembrane region" description="Helical" evidence="4">
    <location>
        <begin position="12"/>
        <end position="32"/>
    </location>
</feature>
<dbReference type="GO" id="GO:0022857">
    <property type="term" value="F:transmembrane transporter activity"/>
    <property type="evidence" value="ECO:0007669"/>
    <property type="project" value="InterPro"/>
</dbReference>